<dbReference type="Gene3D" id="1.20.1090.10">
    <property type="entry name" value="Dehydroquinate synthase-like - alpha domain"/>
    <property type="match status" value="1"/>
</dbReference>
<dbReference type="NCBIfam" id="TIGR01357">
    <property type="entry name" value="aroB"/>
    <property type="match status" value="1"/>
</dbReference>
<dbReference type="EMBL" id="CP026948">
    <property type="protein sequence ID" value="AWB84098.1"/>
    <property type="molecule type" value="Genomic_DNA"/>
</dbReference>
<accession>A0A2S0WEA3</accession>
<keyword evidence="10 18" id="KW-0028">Amino-acid biosynthesis</keyword>
<dbReference type="InterPro" id="IPR050071">
    <property type="entry name" value="Dehydroquinate_synthase"/>
</dbReference>
<feature type="binding site" evidence="18">
    <location>
        <position position="254"/>
    </location>
    <ligand>
        <name>Zn(2+)</name>
        <dbReference type="ChEBI" id="CHEBI:29105"/>
    </ligand>
</feature>
<keyword evidence="14 18" id="KW-0520">NAD</keyword>
<keyword evidence="12 18" id="KW-0547">Nucleotide-binding</keyword>
<dbReference type="GO" id="GO:0046872">
    <property type="term" value="F:metal ion binding"/>
    <property type="evidence" value="ECO:0007669"/>
    <property type="project" value="UniProtKB-KW"/>
</dbReference>
<keyword evidence="15 18" id="KW-0057">Aromatic amino acid biosynthesis</keyword>
<evidence type="ECO:0000256" key="17">
    <source>
        <dbReference type="ARBA" id="ARBA00023285"/>
    </source>
</evidence>
<evidence type="ECO:0000256" key="15">
    <source>
        <dbReference type="ARBA" id="ARBA00023141"/>
    </source>
</evidence>
<dbReference type="GO" id="GO:0009073">
    <property type="term" value="P:aromatic amino acid family biosynthetic process"/>
    <property type="evidence" value="ECO:0007669"/>
    <property type="project" value="UniProtKB-KW"/>
</dbReference>
<dbReference type="HAMAP" id="MF_00110">
    <property type="entry name" value="DHQ_synthase"/>
    <property type="match status" value="1"/>
</dbReference>
<feature type="binding site" evidence="18">
    <location>
        <begin position="69"/>
        <end position="74"/>
    </location>
    <ligand>
        <name>NAD(+)</name>
        <dbReference type="ChEBI" id="CHEBI:57540"/>
    </ligand>
</feature>
<comment type="pathway">
    <text evidence="5 18">Metabolic intermediate biosynthesis; chorismate biosynthesis; chorismate from D-erythrose 4-phosphate and phosphoenolpyruvate: step 2/7.</text>
</comment>
<evidence type="ECO:0000256" key="12">
    <source>
        <dbReference type="ARBA" id="ARBA00022741"/>
    </source>
</evidence>
<dbReference type="GO" id="GO:0008652">
    <property type="term" value="P:amino acid biosynthetic process"/>
    <property type="evidence" value="ECO:0007669"/>
    <property type="project" value="UniProtKB-KW"/>
</dbReference>
<dbReference type="KEGG" id="clia:C3E79_06070"/>
<dbReference type="Pfam" id="PF24621">
    <property type="entry name" value="DHQS_C"/>
    <property type="match status" value="1"/>
</dbReference>
<organism evidence="21 22">
    <name type="scientific">Corynebacterium liangguodongii</name>
    <dbReference type="NCBI Taxonomy" id="2079535"/>
    <lineage>
        <taxon>Bacteria</taxon>
        <taxon>Bacillati</taxon>
        <taxon>Actinomycetota</taxon>
        <taxon>Actinomycetes</taxon>
        <taxon>Mycobacteriales</taxon>
        <taxon>Corynebacteriaceae</taxon>
        <taxon>Corynebacterium</taxon>
    </lineage>
</organism>
<comment type="cofactor">
    <cofactor evidence="3">
        <name>Zn(2+)</name>
        <dbReference type="ChEBI" id="CHEBI:29105"/>
    </cofactor>
</comment>
<dbReference type="InterPro" id="IPR016037">
    <property type="entry name" value="DHQ_synth_AroB"/>
</dbReference>
<sequence>MAVVEVNGPSPYMVHIGYSNLERAAARAYEIGARKAMIVHQVPLAAVAREIEANLKTQGVECVLAPVPDAEGGKTIEVVSQLWDVLGERRFGRQDVVYGVGGGAATDLAGFVAATWMRGIKVIQVPTSLLGMVDAAVGGKTGINTAAGKNLVGAFHEPDAVFIDLQRLLTLPDEELASGSAELIKTGFIADPTILELYRGNPEDHYEELVERSVAVKAAVVGQDLKESGLREILNYGHTLGHAIELRENYRWRHGHAVAVGMMFVAHLAHGRGLIGPDVVDMHREILGGAGLPTTYDAGAFDELFEAMTRDKKNRDGRVRFVVLDGLGSCTRIEDATVEEMRRAYCAIS</sequence>
<dbReference type="InterPro" id="IPR030963">
    <property type="entry name" value="DHQ_synth_fam"/>
</dbReference>
<feature type="binding site" evidence="18">
    <location>
        <position position="182"/>
    </location>
    <ligand>
        <name>Zn(2+)</name>
        <dbReference type="ChEBI" id="CHEBI:29105"/>
    </ligand>
</feature>
<dbReference type="OrthoDB" id="9806583at2"/>
<dbReference type="PIRSF" id="PIRSF001455">
    <property type="entry name" value="DHQ_synth"/>
    <property type="match status" value="1"/>
</dbReference>
<dbReference type="GO" id="GO:0005737">
    <property type="term" value="C:cytoplasm"/>
    <property type="evidence" value="ECO:0007669"/>
    <property type="project" value="UniProtKB-SubCell"/>
</dbReference>
<keyword evidence="11 18" id="KW-0479">Metal-binding</keyword>
<evidence type="ECO:0000256" key="5">
    <source>
        <dbReference type="ARBA" id="ARBA00004661"/>
    </source>
</evidence>
<feature type="domain" description="3-dehydroquinate synthase C-terminal" evidence="20">
    <location>
        <begin position="179"/>
        <end position="314"/>
    </location>
</feature>
<evidence type="ECO:0000256" key="9">
    <source>
        <dbReference type="ARBA" id="ARBA00022490"/>
    </source>
</evidence>
<evidence type="ECO:0000313" key="21">
    <source>
        <dbReference type="EMBL" id="AWB84098.1"/>
    </source>
</evidence>
<name>A0A2S0WEA3_9CORY</name>
<evidence type="ECO:0000259" key="20">
    <source>
        <dbReference type="Pfam" id="PF24621"/>
    </source>
</evidence>
<keyword evidence="16 18" id="KW-0456">Lyase</keyword>
<evidence type="ECO:0000256" key="4">
    <source>
        <dbReference type="ARBA" id="ARBA00004496"/>
    </source>
</evidence>
<comment type="subcellular location">
    <subcellularLocation>
        <location evidence="4 18">Cytoplasm</location>
    </subcellularLocation>
</comment>
<evidence type="ECO:0000256" key="11">
    <source>
        <dbReference type="ARBA" id="ARBA00022723"/>
    </source>
</evidence>
<keyword evidence="17 18" id="KW-0170">Cobalt</keyword>
<dbReference type="UniPathway" id="UPA00053">
    <property type="reaction ID" value="UER00085"/>
</dbReference>
<evidence type="ECO:0000259" key="19">
    <source>
        <dbReference type="Pfam" id="PF01761"/>
    </source>
</evidence>
<feature type="domain" description="3-dehydroquinate synthase N-terminal" evidence="19">
    <location>
        <begin position="67"/>
        <end position="177"/>
    </location>
</feature>
<dbReference type="AlphaFoldDB" id="A0A2S0WEA3"/>
<comment type="catalytic activity">
    <reaction evidence="1 18">
        <text>7-phospho-2-dehydro-3-deoxy-D-arabino-heptonate = 3-dehydroquinate + phosphate</text>
        <dbReference type="Rhea" id="RHEA:21968"/>
        <dbReference type="ChEBI" id="CHEBI:32364"/>
        <dbReference type="ChEBI" id="CHEBI:43474"/>
        <dbReference type="ChEBI" id="CHEBI:58394"/>
        <dbReference type="EC" id="4.2.3.4"/>
    </reaction>
</comment>
<dbReference type="Gene3D" id="3.40.50.1970">
    <property type="match status" value="1"/>
</dbReference>
<feature type="binding site" evidence="18">
    <location>
        <position position="149"/>
    </location>
    <ligand>
        <name>NAD(+)</name>
        <dbReference type="ChEBI" id="CHEBI:57540"/>
    </ligand>
</feature>
<evidence type="ECO:0000256" key="7">
    <source>
        <dbReference type="ARBA" id="ARBA00013031"/>
    </source>
</evidence>
<evidence type="ECO:0000256" key="14">
    <source>
        <dbReference type="ARBA" id="ARBA00023027"/>
    </source>
</evidence>
<evidence type="ECO:0000313" key="22">
    <source>
        <dbReference type="Proteomes" id="UP000244754"/>
    </source>
</evidence>
<keyword evidence="9 18" id="KW-0963">Cytoplasm</keyword>
<dbReference type="SUPFAM" id="SSF56796">
    <property type="entry name" value="Dehydroquinate synthase-like"/>
    <property type="match status" value="1"/>
</dbReference>
<dbReference type="FunFam" id="3.40.50.1970:FF:000007">
    <property type="entry name" value="Pentafunctional AROM polypeptide"/>
    <property type="match status" value="1"/>
</dbReference>
<evidence type="ECO:0000256" key="16">
    <source>
        <dbReference type="ARBA" id="ARBA00023239"/>
    </source>
</evidence>
<keyword evidence="22" id="KW-1185">Reference proteome</keyword>
<dbReference type="GO" id="GO:0003856">
    <property type="term" value="F:3-dehydroquinate synthase activity"/>
    <property type="evidence" value="ECO:0007669"/>
    <property type="project" value="UniProtKB-UniRule"/>
</dbReference>
<reference evidence="22" key="1">
    <citation type="submission" date="2018-01" db="EMBL/GenBank/DDBJ databases">
        <authorList>
            <person name="Li J."/>
        </authorList>
    </citation>
    <scope>NUCLEOTIDE SEQUENCE [LARGE SCALE GENOMIC DNA]</scope>
    <source>
        <strain evidence="22">2184</strain>
    </source>
</reference>
<dbReference type="EC" id="4.2.3.4" evidence="7 18"/>
<keyword evidence="13 18" id="KW-0862">Zinc</keyword>
<gene>
    <name evidence="18" type="primary">aroB</name>
    <name evidence="21" type="ORF">C3E79_06070</name>
</gene>
<dbReference type="CDD" id="cd08195">
    <property type="entry name" value="DHQS"/>
    <property type="match status" value="1"/>
</dbReference>
<protein>
    <recommendedName>
        <fullName evidence="8 18">3-dehydroquinate synthase</fullName>
        <shortName evidence="18">DHQS</shortName>
        <ecNumber evidence="7 18">4.2.3.4</ecNumber>
    </recommendedName>
</protein>
<comment type="function">
    <text evidence="18">Catalyzes the conversion of 3-deoxy-D-arabino-heptulosonate 7-phosphate (DAHP) to dehydroquinate (DHQ).</text>
</comment>
<dbReference type="PANTHER" id="PTHR43622:SF7">
    <property type="entry name" value="3-DEHYDROQUINATE SYNTHASE, CHLOROPLASTIC"/>
    <property type="match status" value="1"/>
</dbReference>
<feature type="binding site" evidence="18">
    <location>
        <position position="140"/>
    </location>
    <ligand>
        <name>NAD(+)</name>
        <dbReference type="ChEBI" id="CHEBI:57540"/>
    </ligand>
</feature>
<dbReference type="PANTHER" id="PTHR43622">
    <property type="entry name" value="3-DEHYDROQUINATE SYNTHASE"/>
    <property type="match status" value="1"/>
</dbReference>
<feature type="binding site" evidence="18">
    <location>
        <begin position="103"/>
        <end position="107"/>
    </location>
    <ligand>
        <name>NAD(+)</name>
        <dbReference type="ChEBI" id="CHEBI:57540"/>
    </ligand>
</feature>
<dbReference type="Proteomes" id="UP000244754">
    <property type="component" value="Chromosome"/>
</dbReference>
<dbReference type="InterPro" id="IPR030960">
    <property type="entry name" value="DHQS/DOIS_N"/>
</dbReference>
<evidence type="ECO:0000256" key="6">
    <source>
        <dbReference type="ARBA" id="ARBA00005412"/>
    </source>
</evidence>
<comment type="cofactor">
    <cofactor evidence="2 18">
        <name>NAD(+)</name>
        <dbReference type="ChEBI" id="CHEBI:57540"/>
    </cofactor>
</comment>
<feature type="binding site" evidence="18">
    <location>
        <position position="238"/>
    </location>
    <ligand>
        <name>Zn(2+)</name>
        <dbReference type="ChEBI" id="CHEBI:29105"/>
    </ligand>
</feature>
<dbReference type="RefSeq" id="WP_108404107.1">
    <property type="nucleotide sequence ID" value="NZ_CP026948.1"/>
</dbReference>
<comment type="caution">
    <text evidence="18">Lacks conserved residue(s) required for the propagation of feature annotation.</text>
</comment>
<feature type="binding site" evidence="18">
    <location>
        <begin position="127"/>
        <end position="128"/>
    </location>
    <ligand>
        <name>NAD(+)</name>
        <dbReference type="ChEBI" id="CHEBI:57540"/>
    </ligand>
</feature>
<dbReference type="InterPro" id="IPR056179">
    <property type="entry name" value="DHQS_C"/>
</dbReference>
<evidence type="ECO:0000256" key="10">
    <source>
        <dbReference type="ARBA" id="ARBA00022605"/>
    </source>
</evidence>
<evidence type="ECO:0000256" key="2">
    <source>
        <dbReference type="ARBA" id="ARBA00001911"/>
    </source>
</evidence>
<comment type="similarity">
    <text evidence="6 18">Belongs to the sugar phosphate cyclases superfamily. Dehydroquinate synthase family.</text>
</comment>
<evidence type="ECO:0000256" key="3">
    <source>
        <dbReference type="ARBA" id="ARBA00001947"/>
    </source>
</evidence>
<comment type="cofactor">
    <cofactor evidence="18">
        <name>Co(2+)</name>
        <dbReference type="ChEBI" id="CHEBI:48828"/>
    </cofactor>
    <cofactor evidence="18">
        <name>Zn(2+)</name>
        <dbReference type="ChEBI" id="CHEBI:29105"/>
    </cofactor>
    <text evidence="18">Binds 1 divalent metal cation per subunit. Can use either Co(2+) or Zn(2+).</text>
</comment>
<evidence type="ECO:0000256" key="1">
    <source>
        <dbReference type="ARBA" id="ARBA00001393"/>
    </source>
</evidence>
<evidence type="ECO:0000256" key="18">
    <source>
        <dbReference type="HAMAP-Rule" id="MF_00110"/>
    </source>
</evidence>
<dbReference type="Pfam" id="PF01761">
    <property type="entry name" value="DHQ_synthase"/>
    <property type="match status" value="1"/>
</dbReference>
<evidence type="ECO:0000256" key="13">
    <source>
        <dbReference type="ARBA" id="ARBA00022833"/>
    </source>
</evidence>
<dbReference type="GO" id="GO:0009423">
    <property type="term" value="P:chorismate biosynthetic process"/>
    <property type="evidence" value="ECO:0007669"/>
    <property type="project" value="UniProtKB-UniRule"/>
</dbReference>
<proteinExistence type="inferred from homology"/>
<evidence type="ECO:0000256" key="8">
    <source>
        <dbReference type="ARBA" id="ARBA00017684"/>
    </source>
</evidence>
<dbReference type="GO" id="GO:0000166">
    <property type="term" value="F:nucleotide binding"/>
    <property type="evidence" value="ECO:0007669"/>
    <property type="project" value="UniProtKB-KW"/>
</dbReference>